<keyword evidence="3" id="KW-0472">Membrane</keyword>
<gene>
    <name evidence="4" type="ORF">C1H46_009072</name>
</gene>
<keyword evidence="5" id="KW-1185">Reference proteome</keyword>
<keyword evidence="3" id="KW-0812">Transmembrane</keyword>
<organism evidence="4 5">
    <name type="scientific">Malus baccata</name>
    <name type="common">Siberian crab apple</name>
    <name type="synonym">Pyrus baccata</name>
    <dbReference type="NCBI Taxonomy" id="106549"/>
    <lineage>
        <taxon>Eukaryota</taxon>
        <taxon>Viridiplantae</taxon>
        <taxon>Streptophyta</taxon>
        <taxon>Embryophyta</taxon>
        <taxon>Tracheophyta</taxon>
        <taxon>Spermatophyta</taxon>
        <taxon>Magnoliopsida</taxon>
        <taxon>eudicotyledons</taxon>
        <taxon>Gunneridae</taxon>
        <taxon>Pentapetalae</taxon>
        <taxon>rosids</taxon>
        <taxon>fabids</taxon>
        <taxon>Rosales</taxon>
        <taxon>Rosaceae</taxon>
        <taxon>Amygdaloideae</taxon>
        <taxon>Maleae</taxon>
        <taxon>Malus</taxon>
    </lineage>
</organism>
<reference evidence="4 5" key="1">
    <citation type="journal article" date="2019" name="G3 (Bethesda)">
        <title>Sequencing of a Wild Apple (Malus baccata) Genome Unravels the Differences Between Cultivated and Wild Apple Species Regarding Disease Resistance and Cold Tolerance.</title>
        <authorList>
            <person name="Chen X."/>
        </authorList>
    </citation>
    <scope>NUCLEOTIDE SEQUENCE [LARGE SCALE GENOMIC DNA]</scope>
    <source>
        <strain evidence="5">cv. Shandingzi</strain>
        <tissue evidence="4">Leaves</tissue>
    </source>
</reference>
<dbReference type="EMBL" id="VIEB01000125">
    <property type="protein sequence ID" value="TQE05297.1"/>
    <property type="molecule type" value="Genomic_DNA"/>
</dbReference>
<dbReference type="STRING" id="106549.A0A540N2K6"/>
<keyword evidence="3" id="KW-1133">Transmembrane helix</keyword>
<feature type="transmembrane region" description="Helical" evidence="3">
    <location>
        <begin position="6"/>
        <end position="29"/>
    </location>
</feature>
<evidence type="ECO:0000256" key="2">
    <source>
        <dbReference type="ARBA" id="ARBA00022448"/>
    </source>
</evidence>
<evidence type="ECO:0000313" key="4">
    <source>
        <dbReference type="EMBL" id="TQE05297.1"/>
    </source>
</evidence>
<comment type="caution">
    <text evidence="4">The sequence shown here is derived from an EMBL/GenBank/DDBJ whole genome shotgun (WGS) entry which is preliminary data.</text>
</comment>
<evidence type="ECO:0000313" key="5">
    <source>
        <dbReference type="Proteomes" id="UP000315295"/>
    </source>
</evidence>
<name>A0A540N2K6_MALBA</name>
<dbReference type="Proteomes" id="UP000315295">
    <property type="component" value="Unassembled WGS sequence"/>
</dbReference>
<dbReference type="InterPro" id="IPR052215">
    <property type="entry name" value="Plant_ABCG"/>
</dbReference>
<comment type="similarity">
    <text evidence="1">Belongs to the ABC transporter superfamily. ABCG family. Eye pigment precursor importer (TC 3.A.1.204) subfamily.</text>
</comment>
<evidence type="ECO:0000256" key="3">
    <source>
        <dbReference type="SAM" id="Phobius"/>
    </source>
</evidence>
<accession>A0A540N2K6</accession>
<keyword evidence="2" id="KW-0813">Transport</keyword>
<evidence type="ECO:0000256" key="1">
    <source>
        <dbReference type="ARBA" id="ARBA00005814"/>
    </source>
</evidence>
<dbReference type="AlphaFoldDB" id="A0A540N2K6"/>
<sequence>MCTESLMMVVASLVPNFLMGIITGARIIVMRYTQMLDKLPLLFPIMYILPSVSSIKWLCMQSILMMTSGFFLLLPDLPRPFGIRPLQVVGLGCYSHLVFDITGAFVCVDRDLWPLKKRH</sequence>
<protein>
    <submittedName>
        <fullName evidence="4">Uncharacterized protein</fullName>
    </submittedName>
</protein>
<proteinExistence type="inferred from homology"/>
<feature type="transmembrane region" description="Helical" evidence="3">
    <location>
        <begin position="41"/>
        <end position="74"/>
    </location>
</feature>
<dbReference type="PANTHER" id="PTHR48042:SF18">
    <property type="entry name" value="ABC TRANSPORTER G FAMILY MEMBER 12"/>
    <property type="match status" value="1"/>
</dbReference>
<dbReference type="PANTHER" id="PTHR48042">
    <property type="entry name" value="ABC TRANSPORTER G FAMILY MEMBER 11"/>
    <property type="match status" value="1"/>
</dbReference>